<dbReference type="Proteomes" id="UP000614334">
    <property type="component" value="Unassembled WGS sequence"/>
</dbReference>
<proteinExistence type="predicted"/>
<accession>A0A8H7IFP6</accession>
<gene>
    <name evidence="2" type="ORF">RHS01_03356</name>
</gene>
<organism evidence="2 3">
    <name type="scientific">Rhizoctonia solani</name>
    <dbReference type="NCBI Taxonomy" id="456999"/>
    <lineage>
        <taxon>Eukaryota</taxon>
        <taxon>Fungi</taxon>
        <taxon>Dikarya</taxon>
        <taxon>Basidiomycota</taxon>
        <taxon>Agaricomycotina</taxon>
        <taxon>Agaricomycetes</taxon>
        <taxon>Cantharellales</taxon>
        <taxon>Ceratobasidiaceae</taxon>
        <taxon>Rhizoctonia</taxon>
    </lineage>
</organism>
<reference evidence="2" key="1">
    <citation type="submission" date="2020-09" db="EMBL/GenBank/DDBJ databases">
        <title>Comparative genome analyses of four rice-infecting Rhizoctonia solani isolates reveal extensive enrichment of homogalacturonan modification genes.</title>
        <authorList>
            <person name="Lee D.-Y."/>
            <person name="Jeon J."/>
            <person name="Kim K.-T."/>
            <person name="Cheong K."/>
            <person name="Song H."/>
            <person name="Choi G."/>
            <person name="Ko J."/>
            <person name="Opiyo S.O."/>
            <person name="Zuo S."/>
            <person name="Madhav S."/>
            <person name="Lee Y.-H."/>
            <person name="Wang G.-L."/>
        </authorList>
    </citation>
    <scope>NUCLEOTIDE SEQUENCE</scope>
    <source>
        <strain evidence="2">AG1-IA B2</strain>
    </source>
</reference>
<evidence type="ECO:0000256" key="1">
    <source>
        <dbReference type="SAM" id="MobiDB-lite"/>
    </source>
</evidence>
<sequence length="104" mass="11057">MPSATMNEADAKFPTASDNGIPPSPTRENPAGVQLSPENERDTDSTDSLNTGVPQICPNPEQKLGPSGPAFDAQQHQAHLREHMDAETRAGDALTTREGGLYSD</sequence>
<protein>
    <submittedName>
        <fullName evidence="2">Uncharacterized protein</fullName>
    </submittedName>
</protein>
<evidence type="ECO:0000313" key="3">
    <source>
        <dbReference type="Proteomes" id="UP000614334"/>
    </source>
</evidence>
<dbReference type="EMBL" id="JACYCF010000004">
    <property type="protein sequence ID" value="KAF8757763.1"/>
    <property type="molecule type" value="Genomic_DNA"/>
</dbReference>
<feature type="compositionally biased region" description="Basic and acidic residues" evidence="1">
    <location>
        <begin position="79"/>
        <end position="90"/>
    </location>
</feature>
<feature type="region of interest" description="Disordered" evidence="1">
    <location>
        <begin position="1"/>
        <end position="104"/>
    </location>
</feature>
<dbReference type="AlphaFoldDB" id="A0A8H7IFP6"/>
<evidence type="ECO:0000313" key="2">
    <source>
        <dbReference type="EMBL" id="KAF8757763.1"/>
    </source>
</evidence>
<name>A0A8H7IFP6_9AGAM</name>
<comment type="caution">
    <text evidence="2">The sequence shown here is derived from an EMBL/GenBank/DDBJ whole genome shotgun (WGS) entry which is preliminary data.</text>
</comment>